<reference evidence="11" key="1">
    <citation type="submission" date="2022-03" db="EMBL/GenBank/DDBJ databases">
        <authorList>
            <person name="Legras J.-L."/>
            <person name="Devillers H."/>
            <person name="Grondin C."/>
        </authorList>
    </citation>
    <scope>NUCLEOTIDE SEQUENCE</scope>
    <source>
        <strain evidence="11">CLIB 1423</strain>
    </source>
</reference>
<feature type="compositionally biased region" description="Acidic residues" evidence="9">
    <location>
        <begin position="819"/>
        <end position="835"/>
    </location>
</feature>
<feature type="domain" description="Importin N-terminal" evidence="10">
    <location>
        <begin position="27"/>
        <end position="95"/>
    </location>
</feature>
<evidence type="ECO:0000256" key="5">
    <source>
        <dbReference type="ARBA" id="ARBA00022737"/>
    </source>
</evidence>
<protein>
    <submittedName>
        <fullName evidence="11">Importin subunit beta-4</fullName>
    </submittedName>
</protein>
<dbReference type="GO" id="GO:0005634">
    <property type="term" value="C:nucleus"/>
    <property type="evidence" value="ECO:0007669"/>
    <property type="project" value="UniProtKB-ARBA"/>
</dbReference>
<comment type="caution">
    <text evidence="11">The sequence shown here is derived from an EMBL/GenBank/DDBJ whole genome shotgun (WGS) entry which is preliminary data.</text>
</comment>
<dbReference type="GO" id="GO:0006606">
    <property type="term" value="P:protein import into nucleus"/>
    <property type="evidence" value="ECO:0007669"/>
    <property type="project" value="InterPro"/>
</dbReference>
<dbReference type="EMBL" id="CAKXYY010000001">
    <property type="protein sequence ID" value="CAH2350144.1"/>
    <property type="molecule type" value="Genomic_DNA"/>
</dbReference>
<dbReference type="InterPro" id="IPR011989">
    <property type="entry name" value="ARM-like"/>
</dbReference>
<proteinExistence type="predicted"/>
<evidence type="ECO:0000313" key="11">
    <source>
        <dbReference type="EMBL" id="CAH2350144.1"/>
    </source>
</evidence>
<dbReference type="Pfam" id="PF25574">
    <property type="entry name" value="TPR_IMB1"/>
    <property type="match status" value="1"/>
</dbReference>
<evidence type="ECO:0000256" key="7">
    <source>
        <dbReference type="ARBA" id="ARBA00023242"/>
    </source>
</evidence>
<sequence length="1116" mass="122745">MDAQYLSSLEETLRQTQVPDSAAIKQAVARLQKEFYSNQLAIPTLLHILQTSNDQSLQHLAAVEARKLIISKWESNVDQTLKPQIREAMLQSVFSSQAPKKIRHSTARVVASIGEIDLENNQWPELLNVLVEKVQSSDIQTKEMSVYTLYTLLETQIPALVPHVADFLNLFASLLNEGSSQEIRINAVLAMDLVSQFIDEDPEINTQLAGKFQQAVPLMINVLKEVVSGDDIDKTKDVFNVFNSLIFVDTKLIGDHLISLIQLATEISLNADLDEEVRSFGLQFLISCVSLRKSKISSAKLGPNITLAALKIASEEIDIEEELNNESEENENEENVPSTLALRLIAMLSAELPPSQVVVPVLESSQQMIGSSSNQFERRAGLLSIGVVASGAPDFVATQITKLIPLLERGLGDSELIVRIAALRTLTSLTAELHDTIATYHKELLPPVMTIIDSADSIKAYKYACMALDGLIEYMSHDVISQYLEALMNKLFQMLGQADSSTLRAAIVSAIGSTAYAAGKAFTPYFQGSIQQLEPFISNAAQTEGMTEDDIELRALTFENISTMARAVGSESFAQYATPLVEAAYSSLSSEHSRIRESGFAFITNMARVYGKEFSGFLERIVPEILKCLEQEEFTFDDFNENEEELDDDEEEDIDNKFNVHTGITIEKEIASVALAELATGTGKAFAPYVEKSLETLNQQIEESYGMREACMNAMWKISIAMFKAQLGEEFKAPKGVPAASYVDPSILSIIEQVRQTSITNLAEEFDLTMVACILDNLAEAATILGPIAVISGPSDTASLEKLCVDLMHILKKEHPCQVDEEEQPTDGEEEDSSETEALLFESTVEVLVALAGALEGDFVKVFTGFKDILISTTTSKSKNKRVSSTGALAEIASGIKSASAPFSQQLLQVFNDRLANDKSLEVRGNAAYGIGIIIEYSTQDLSSIYNSVLQLLFQLLNKTERREANVSDDDESKDVVNRSYANASGCVARMANKNQAAVPLQHVLGPLLDHLPLEIGFEENEPIFNLIINLYSSNDATIISQTSKVVEIFAGVFTKEFERIVLVNEATLGREENLDRLKQFANDEIKNKVIELLKFLDTKYSGVVSSNAVLKSVIG</sequence>
<evidence type="ECO:0000256" key="3">
    <source>
        <dbReference type="ARBA" id="ARBA00022448"/>
    </source>
</evidence>
<dbReference type="PROSITE" id="PS50077">
    <property type="entry name" value="HEAT_REPEAT"/>
    <property type="match status" value="1"/>
</dbReference>
<dbReference type="InterPro" id="IPR021133">
    <property type="entry name" value="HEAT_type_2"/>
</dbReference>
<evidence type="ECO:0000256" key="6">
    <source>
        <dbReference type="ARBA" id="ARBA00022927"/>
    </source>
</evidence>
<keyword evidence="3" id="KW-0813">Transport</keyword>
<evidence type="ECO:0000256" key="8">
    <source>
        <dbReference type="PROSITE-ProRule" id="PRU00103"/>
    </source>
</evidence>
<feature type="region of interest" description="Disordered" evidence="9">
    <location>
        <begin position="816"/>
        <end position="836"/>
    </location>
</feature>
<feature type="repeat" description="HEAT" evidence="8">
    <location>
        <begin position="403"/>
        <end position="441"/>
    </location>
</feature>
<dbReference type="PANTHER" id="PTHR10527">
    <property type="entry name" value="IMPORTIN BETA"/>
    <property type="match status" value="1"/>
</dbReference>
<keyword evidence="5" id="KW-0677">Repeat</keyword>
<dbReference type="InterPro" id="IPR058584">
    <property type="entry name" value="IMB1_TNPO1-like_TPR"/>
</dbReference>
<dbReference type="SUPFAM" id="SSF48371">
    <property type="entry name" value="ARM repeat"/>
    <property type="match status" value="2"/>
</dbReference>
<dbReference type="OrthoDB" id="7862313at2759"/>
<evidence type="ECO:0000256" key="4">
    <source>
        <dbReference type="ARBA" id="ARBA00022490"/>
    </source>
</evidence>
<gene>
    <name evidence="11" type="ORF">CLIB1423_01S03510</name>
</gene>
<keyword evidence="12" id="KW-1185">Reference proteome</keyword>
<keyword evidence="6" id="KW-0653">Protein transport</keyword>
<dbReference type="Pfam" id="PF03810">
    <property type="entry name" value="IBN_N"/>
    <property type="match status" value="1"/>
</dbReference>
<evidence type="ECO:0000256" key="2">
    <source>
        <dbReference type="ARBA" id="ARBA00004496"/>
    </source>
</evidence>
<dbReference type="InterPro" id="IPR040122">
    <property type="entry name" value="Importin_beta"/>
</dbReference>
<evidence type="ECO:0000259" key="10">
    <source>
        <dbReference type="PROSITE" id="PS50166"/>
    </source>
</evidence>
<dbReference type="PROSITE" id="PS50166">
    <property type="entry name" value="IMPORTIN_B_NT"/>
    <property type="match status" value="1"/>
</dbReference>
<dbReference type="InterPro" id="IPR057672">
    <property type="entry name" value="TPR_IPO4/5"/>
</dbReference>
<dbReference type="Pfam" id="PF25780">
    <property type="entry name" value="TPR_IPO5"/>
    <property type="match status" value="1"/>
</dbReference>
<dbReference type="InterPro" id="IPR016024">
    <property type="entry name" value="ARM-type_fold"/>
</dbReference>
<dbReference type="AlphaFoldDB" id="A0A9P0VW63"/>
<evidence type="ECO:0000256" key="9">
    <source>
        <dbReference type="SAM" id="MobiDB-lite"/>
    </source>
</evidence>
<organism evidence="11 12">
    <name type="scientific">[Candida] railenensis</name>
    <dbReference type="NCBI Taxonomy" id="45579"/>
    <lineage>
        <taxon>Eukaryota</taxon>
        <taxon>Fungi</taxon>
        <taxon>Dikarya</taxon>
        <taxon>Ascomycota</taxon>
        <taxon>Saccharomycotina</taxon>
        <taxon>Pichiomycetes</taxon>
        <taxon>Debaryomycetaceae</taxon>
        <taxon>Kurtzmaniella</taxon>
    </lineage>
</organism>
<keyword evidence="4" id="KW-0963">Cytoplasm</keyword>
<dbReference type="Gene3D" id="1.25.10.10">
    <property type="entry name" value="Leucine-rich Repeat Variant"/>
    <property type="match status" value="1"/>
</dbReference>
<dbReference type="Proteomes" id="UP000837801">
    <property type="component" value="Unassembled WGS sequence"/>
</dbReference>
<evidence type="ECO:0000256" key="1">
    <source>
        <dbReference type="ARBA" id="ARBA00004123"/>
    </source>
</evidence>
<name>A0A9P0VW63_9ASCO</name>
<dbReference type="InterPro" id="IPR001494">
    <property type="entry name" value="Importin-beta_N"/>
</dbReference>
<accession>A0A9P0VW63</accession>
<dbReference type="GO" id="GO:0005737">
    <property type="term" value="C:cytoplasm"/>
    <property type="evidence" value="ECO:0007669"/>
    <property type="project" value="UniProtKB-SubCell"/>
</dbReference>
<evidence type="ECO:0000313" key="12">
    <source>
        <dbReference type="Proteomes" id="UP000837801"/>
    </source>
</evidence>
<dbReference type="SMART" id="SM00913">
    <property type="entry name" value="IBN_N"/>
    <property type="match status" value="1"/>
</dbReference>
<dbReference type="GO" id="GO:0031267">
    <property type="term" value="F:small GTPase binding"/>
    <property type="evidence" value="ECO:0007669"/>
    <property type="project" value="InterPro"/>
</dbReference>
<comment type="subcellular location">
    <subcellularLocation>
        <location evidence="2">Cytoplasm</location>
    </subcellularLocation>
    <subcellularLocation>
        <location evidence="1">Nucleus</location>
    </subcellularLocation>
</comment>
<keyword evidence="7" id="KW-0539">Nucleus</keyword>